<dbReference type="KEGG" id="nabu:FZC36_01565"/>
<keyword evidence="2" id="KW-1185">Reference proteome</keyword>
<accession>A0A5C0UHG5</accession>
<dbReference type="Proteomes" id="UP000324924">
    <property type="component" value="Chromosome"/>
</dbReference>
<dbReference type="RefSeq" id="WP_148972244.1">
    <property type="nucleotide sequence ID" value="NZ_CP043314.1"/>
</dbReference>
<dbReference type="AlphaFoldDB" id="A0A5C0UHG5"/>
<name>A0A5C0UHG5_9PROT</name>
<gene>
    <name evidence="1" type="ORF">FZC36_01565</name>
</gene>
<sequence>MFLKSLLLFTTLVSTSLSSKTYVSKSRQAFNANSGTKFSLKLSTEMESIYSSQDEKPVNYLVSKSKVADETALNNIEIKIRDGLLTEKVDKKPFDNLYFKIGKVVFGLSHENESKLTFGIETKIKLIPENFAVKNLYVYFKQAYGKNDSQDLYICLGSLKGAEDDIAFYSTSLISDKFESFFSSRETLPSPNVISSPVSMTTSGDAAKIYLKNISKISSKDTLKVGLSYAPEVGNMGSSYTNTKINKYSKKTNHVAFATCLEKSVSDHDTMILGANIGSYARHNNEYALFNRNTCANIGIGYKNSSFSAGTSFQYNFSKDVEKYLKTIDFQGLTEGKTKNSEELLLLNHDKSKGNGGSSACFTLRYIFPRGVLHRSEFAFSYLFSSRETEFSIDSQSVLATSHVFCLGFSKPVHKNADAGIRLTINRSQNKADLVEKIYSEVCNGKLNDSERTLNHMKESNGLELAFFLKAKLSKITK</sequence>
<reference evidence="1 2" key="1">
    <citation type="submission" date="2019-08" db="EMBL/GenBank/DDBJ databases">
        <title>Highly reduced genomes of protist endosymbionts show evolutionary convergence.</title>
        <authorList>
            <person name="George E."/>
            <person name="Husnik F."/>
            <person name="Tashyreva D."/>
            <person name="Prokopchuk G."/>
            <person name="Horak A."/>
            <person name="Kwong W.K."/>
            <person name="Lukes J."/>
            <person name="Keeling P.J."/>
        </authorList>
    </citation>
    <scope>NUCLEOTIDE SEQUENCE [LARGE SCALE GENOMIC DNA]</scope>
    <source>
        <strain evidence="1">1604HC</strain>
    </source>
</reference>
<evidence type="ECO:0000313" key="1">
    <source>
        <dbReference type="EMBL" id="QEK39121.1"/>
    </source>
</evidence>
<organism evidence="1 2">
    <name type="scientific">Candidatus Nesciobacter abundans</name>
    <dbReference type="NCBI Taxonomy" id="2601668"/>
    <lineage>
        <taxon>Bacteria</taxon>
        <taxon>Pseudomonadati</taxon>
        <taxon>Pseudomonadota</taxon>
        <taxon>Alphaproteobacteria</taxon>
        <taxon>Holosporales</taxon>
        <taxon>Holosporaceae</taxon>
        <taxon>Candidatus Nesciobacter</taxon>
    </lineage>
</organism>
<dbReference type="EMBL" id="CP043314">
    <property type="protein sequence ID" value="QEK39121.1"/>
    <property type="molecule type" value="Genomic_DNA"/>
</dbReference>
<evidence type="ECO:0000313" key="2">
    <source>
        <dbReference type="Proteomes" id="UP000324924"/>
    </source>
</evidence>
<protein>
    <submittedName>
        <fullName evidence="1">Uncharacterized protein</fullName>
    </submittedName>
</protein>
<proteinExistence type="predicted"/>